<protein>
    <submittedName>
        <fullName evidence="5">Acyl-CoA-binding domain-containing protein 4</fullName>
    </submittedName>
</protein>
<evidence type="ECO:0000313" key="5">
    <source>
        <dbReference type="EMBL" id="JAT50418.1"/>
    </source>
</evidence>
<accession>A0A1D1Y6Z9</accession>
<feature type="compositionally biased region" description="Low complexity" evidence="3">
    <location>
        <begin position="566"/>
        <end position="579"/>
    </location>
</feature>
<feature type="region of interest" description="Disordered" evidence="3">
    <location>
        <begin position="475"/>
        <end position="494"/>
    </location>
</feature>
<dbReference type="EMBL" id="GDJX01017518">
    <property type="protein sequence ID" value="JAT50418.1"/>
    <property type="molecule type" value="Transcribed_RNA"/>
</dbReference>
<evidence type="ECO:0000256" key="1">
    <source>
        <dbReference type="ARBA" id="ARBA00022441"/>
    </source>
</evidence>
<feature type="region of interest" description="Disordered" evidence="3">
    <location>
        <begin position="734"/>
        <end position="763"/>
    </location>
</feature>
<evidence type="ECO:0000256" key="2">
    <source>
        <dbReference type="ARBA" id="ARBA00022737"/>
    </source>
</evidence>
<evidence type="ECO:0000256" key="4">
    <source>
        <dbReference type="SAM" id="Phobius"/>
    </source>
</evidence>
<evidence type="ECO:0000256" key="3">
    <source>
        <dbReference type="SAM" id="MobiDB-lite"/>
    </source>
</evidence>
<reference evidence="5" key="1">
    <citation type="submission" date="2015-07" db="EMBL/GenBank/DDBJ databases">
        <title>Transcriptome Assembly of Anthurium amnicola.</title>
        <authorList>
            <person name="Suzuki J."/>
        </authorList>
    </citation>
    <scope>NUCLEOTIDE SEQUENCE</scope>
</reference>
<feature type="compositionally biased region" description="Polar residues" evidence="3">
    <location>
        <begin position="609"/>
        <end position="618"/>
    </location>
</feature>
<keyword evidence="4" id="KW-0472">Membrane</keyword>
<keyword evidence="4" id="KW-0812">Transmembrane</keyword>
<feature type="compositionally biased region" description="Basic and acidic residues" evidence="3">
    <location>
        <begin position="748"/>
        <end position="763"/>
    </location>
</feature>
<feature type="region of interest" description="Disordered" evidence="3">
    <location>
        <begin position="507"/>
        <end position="673"/>
    </location>
</feature>
<dbReference type="SUPFAM" id="SSF117281">
    <property type="entry name" value="Kelch motif"/>
    <property type="match status" value="1"/>
</dbReference>
<feature type="transmembrane region" description="Helical" evidence="4">
    <location>
        <begin position="391"/>
        <end position="412"/>
    </location>
</feature>
<gene>
    <name evidence="5" type="primary">ACBP4_8</name>
    <name evidence="5" type="ORF">g.72319</name>
</gene>
<proteinExistence type="predicted"/>
<dbReference type="Gene3D" id="2.120.10.80">
    <property type="entry name" value="Kelch-type beta propeller"/>
    <property type="match status" value="2"/>
</dbReference>
<dbReference type="PANTHER" id="PTHR46093">
    <property type="entry name" value="ACYL-COA-BINDING DOMAIN-CONTAINING PROTEIN 5"/>
    <property type="match status" value="1"/>
</dbReference>
<feature type="compositionally biased region" description="Polar residues" evidence="3">
    <location>
        <begin position="532"/>
        <end position="561"/>
    </location>
</feature>
<dbReference type="Pfam" id="PF24681">
    <property type="entry name" value="Kelch_KLHDC2_KLHL20_DRC7"/>
    <property type="match status" value="1"/>
</dbReference>
<keyword evidence="2" id="KW-0677">Repeat</keyword>
<keyword evidence="1" id="KW-0880">Kelch repeat</keyword>
<name>A0A1D1Y6Z9_9ARAE</name>
<dbReference type="InterPro" id="IPR015915">
    <property type="entry name" value="Kelch-typ_b-propeller"/>
</dbReference>
<sequence>MVSKCYYHSSNDAADYFSKEPPVVVINNQPLRSVGMYRRAVTNVDARFSFTATTIGQDLYLIGGQTAPDPTKNAIANDILHVDNSLNVGQQNTKLTVQGHGAVTVGSKVLIFFGQQSLTPQVFAAPIQQIDPATGVVTNFPNKGNIPASRFDHTVTVVNKKAYIIGGSNTKGVLKDVSYFDLTASTWHTLDTTKFPDNTAISGHATIAVNNLLISCFGIDAKSALRNDCIIFDTDKNDFVQANISGETPPPRSAATMILGNSTSEILVFGGMDVKNKAAFNDVYILNASRAPTLTWKQVNVNAKNNTFIPSPRGGHIATTLGNNTIMMVWGGIGQGRNMADSSMYFFDLTNMQWVGESDAENIILGLVNPNATSSNSSSNNTNGSHDESSGAIIAAVLGAIIAIALLIFYLVRRRRLRQITSFDRAVNNDPYIRPGGQLNESFSDLSLNDNAGWYMGHSAEPVTVMTDNDMEFKEPHNYADSTRRPSTASAESEKQMIMHAQEMANSLPPMPTISPAIVPKPDSLPPMPSIGSDSLHSTPKNTESLPSTPSSMPAPSYNSPMPSPKSVTSNRSSDSSLSKKGHRRTSSVSLTAADLAHHMFPKPPFRNSMASDRSYGSQRPFHRSRSSLSQVFSPELDETDHELSSNHSKKPSTAASDVIHAISSPPRSPLLPLPHGEESNDISINVDVSPADPEFTNASNDGDYIEGTQFVERHSYGGDFLDHKEVVAAYDGQRRDSEPFQFPPRDSTYEPTKDASEQDDIHHERTLSYDRLQTIRESDVLDSYTRESFDGAKVVGDPFVSSEEKKRLSKKKKRSSGRVSFATVHEKIEFDDTESSRTVSSANSIVSEILVESVDGDDNTEYEKSNSNDSNNIIRPLRLYEDEDEDGANNASRISRFSFSVYDFTTDDPMPENAATIIANVQAKEVGEHRPPSPVKREASPDIRNSIAEVAIDGGVLYALI</sequence>
<organism evidence="5">
    <name type="scientific">Anthurium amnicola</name>
    <dbReference type="NCBI Taxonomy" id="1678845"/>
    <lineage>
        <taxon>Eukaryota</taxon>
        <taxon>Viridiplantae</taxon>
        <taxon>Streptophyta</taxon>
        <taxon>Embryophyta</taxon>
        <taxon>Tracheophyta</taxon>
        <taxon>Spermatophyta</taxon>
        <taxon>Magnoliopsida</taxon>
        <taxon>Liliopsida</taxon>
        <taxon>Araceae</taxon>
        <taxon>Pothoideae</taxon>
        <taxon>Potheae</taxon>
        <taxon>Anthurium</taxon>
    </lineage>
</organism>
<dbReference type="AlphaFoldDB" id="A0A1D1Y6Z9"/>
<keyword evidence="4" id="KW-1133">Transmembrane helix</keyword>
<dbReference type="PANTHER" id="PTHR46093:SF18">
    <property type="entry name" value="FIBRONECTIN TYPE-III DOMAIN-CONTAINING PROTEIN"/>
    <property type="match status" value="1"/>
</dbReference>
<feature type="compositionally biased region" description="Basic and acidic residues" evidence="3">
    <location>
        <begin position="475"/>
        <end position="484"/>
    </location>
</feature>